<dbReference type="GO" id="GO:0016763">
    <property type="term" value="F:pentosyltransferase activity"/>
    <property type="evidence" value="ECO:0007669"/>
    <property type="project" value="TreeGrafter"/>
</dbReference>
<feature type="transmembrane region" description="Helical" evidence="8">
    <location>
        <begin position="403"/>
        <end position="422"/>
    </location>
</feature>
<dbReference type="Proteomes" id="UP000007490">
    <property type="component" value="Chromosome"/>
</dbReference>
<reference evidence="10 11" key="2">
    <citation type="journal article" date="2014" name="Int. J. Syst. Evol. Microbiol.">
        <title>Methanobacterium paludis sp. nov. and a novel strain of Methanobacterium lacus isolated from northern peatlands.</title>
        <authorList>
            <person name="Cadillo-Quiroz H."/>
            <person name="Brauer S.L."/>
            <person name="Goodson N."/>
            <person name="Yavitt J.B."/>
            <person name="Zinder S.H."/>
        </authorList>
    </citation>
    <scope>NUCLEOTIDE SEQUENCE [LARGE SCALE GENOMIC DNA]</scope>
    <source>
        <strain evidence="10 11">AL-21</strain>
    </source>
</reference>
<sequence length="576" mass="66348">MVGCILKRSAKCFNYKNRLFNSIKKNKISITFLIMLVLFASIITYLRILVQIEIGPISDSFDFLSNALVYAGQGMGYSDLLRPPVFGFLISLIFRMGYISTNVVFYMDGFLFVLGVIGLYLLLKIRFNNIESFFGALLYTTFPIVITVLGVGFSDLASVSFTIWGFYFVVLAVNNNSKYFYLSFSLFMVAFLTRYNNALLIFPILLYLVINRDKLNFKRLFTGLGVSFLIIIPVLIFFFQKYGNMIYPFINFGSSSVISSTSAESFAYNSNVFFFIQNFPSLIGPQGIFIMIIIIFGVILLGLVKLMKRNLKHFNGINIDMNDRVNQIRLIILSLFLIIFLVTFGKIFYMITEILFFSMAFLLYGLLRNLNIKSFDIHLMFFGWFMAFFIFNSIYVIKDLRYFVLMAPPVAYFMILGLSEISNRVPIQFKNRNLIFPILTVILVSIILISTASQIPEILNSNNDKVKLNNEIIQSGQWFMNYDPNYKNQSIYSDLGPNYSWYLQTDVKSVPVFKDNQTFANGVKNETFNQADSEQFNNFLITNNADYYICLREGLNLTSYTVIKQMGEVTIYKKIT</sequence>
<feature type="transmembrane region" description="Helical" evidence="8">
    <location>
        <begin position="434"/>
        <end position="453"/>
    </location>
</feature>
<evidence type="ECO:0000256" key="1">
    <source>
        <dbReference type="ARBA" id="ARBA00004651"/>
    </source>
</evidence>
<dbReference type="PANTHER" id="PTHR33908:SF11">
    <property type="entry name" value="MEMBRANE PROTEIN"/>
    <property type="match status" value="1"/>
</dbReference>
<proteinExistence type="predicted"/>
<dbReference type="GO" id="GO:0008610">
    <property type="term" value="P:lipid biosynthetic process"/>
    <property type="evidence" value="ECO:0007669"/>
    <property type="project" value="UniProtKB-ARBA"/>
</dbReference>
<evidence type="ECO:0000256" key="2">
    <source>
        <dbReference type="ARBA" id="ARBA00022475"/>
    </source>
</evidence>
<dbReference type="GO" id="GO:0005886">
    <property type="term" value="C:plasma membrane"/>
    <property type="evidence" value="ECO:0007669"/>
    <property type="project" value="UniProtKB-SubCell"/>
</dbReference>
<keyword evidence="6 8" id="KW-1133">Transmembrane helix</keyword>
<protein>
    <recommendedName>
        <fullName evidence="9">Glycosyltransferase RgtA/B/C/D-like domain-containing protein</fullName>
    </recommendedName>
</protein>
<keyword evidence="7 8" id="KW-0472">Membrane</keyword>
<feature type="transmembrane region" description="Helical" evidence="8">
    <location>
        <begin position="28"/>
        <end position="50"/>
    </location>
</feature>
<dbReference type="Pfam" id="PF13231">
    <property type="entry name" value="PMT_2"/>
    <property type="match status" value="1"/>
</dbReference>
<dbReference type="eggNOG" id="arCOG07791">
    <property type="taxonomic scope" value="Archaea"/>
</dbReference>
<gene>
    <name evidence="10" type="ordered locus">Metbo_0720</name>
</gene>
<feature type="transmembrane region" description="Helical" evidence="8">
    <location>
        <begin position="220"/>
        <end position="239"/>
    </location>
</feature>
<keyword evidence="3" id="KW-0328">Glycosyltransferase</keyword>
<feature type="domain" description="Glycosyltransferase RgtA/B/C/D-like" evidence="9">
    <location>
        <begin position="82"/>
        <end position="237"/>
    </location>
</feature>
<evidence type="ECO:0000256" key="6">
    <source>
        <dbReference type="ARBA" id="ARBA00022989"/>
    </source>
</evidence>
<feature type="transmembrane region" description="Helical" evidence="8">
    <location>
        <begin position="325"/>
        <end position="342"/>
    </location>
</feature>
<keyword evidence="5 8" id="KW-0812">Transmembrane</keyword>
<feature type="transmembrane region" description="Helical" evidence="8">
    <location>
        <begin position="179"/>
        <end position="208"/>
    </location>
</feature>
<evidence type="ECO:0000313" key="11">
    <source>
        <dbReference type="Proteomes" id="UP000007490"/>
    </source>
</evidence>
<keyword evidence="11" id="KW-1185">Reference proteome</keyword>
<feature type="transmembrane region" description="Helical" evidence="8">
    <location>
        <begin position="283"/>
        <end position="304"/>
    </location>
</feature>
<organism evidence="10 11">
    <name type="scientific">Methanobacterium lacus (strain AL-21)</name>
    <dbReference type="NCBI Taxonomy" id="877455"/>
    <lineage>
        <taxon>Archaea</taxon>
        <taxon>Methanobacteriati</taxon>
        <taxon>Methanobacteriota</taxon>
        <taxon>Methanomada group</taxon>
        <taxon>Methanobacteria</taxon>
        <taxon>Methanobacteriales</taxon>
        <taxon>Methanobacteriaceae</taxon>
        <taxon>Methanobacterium</taxon>
    </lineage>
</organism>
<dbReference type="STRING" id="877455.Metbo_0720"/>
<keyword evidence="4" id="KW-0808">Transferase</keyword>
<dbReference type="AlphaFoldDB" id="F0TAU5"/>
<dbReference type="PANTHER" id="PTHR33908">
    <property type="entry name" value="MANNOSYLTRANSFERASE YKCB-RELATED"/>
    <property type="match status" value="1"/>
</dbReference>
<evidence type="ECO:0000313" key="10">
    <source>
        <dbReference type="EMBL" id="ADZ08971.1"/>
    </source>
</evidence>
<evidence type="ECO:0000256" key="4">
    <source>
        <dbReference type="ARBA" id="ARBA00022679"/>
    </source>
</evidence>
<evidence type="ECO:0000256" key="7">
    <source>
        <dbReference type="ARBA" id="ARBA00023136"/>
    </source>
</evidence>
<keyword evidence="2" id="KW-1003">Cell membrane</keyword>
<accession>F0TAU5</accession>
<dbReference type="InterPro" id="IPR050297">
    <property type="entry name" value="LipidA_mod_glycosyltrf_83"/>
</dbReference>
<feature type="transmembrane region" description="Helical" evidence="8">
    <location>
        <begin position="379"/>
        <end position="397"/>
    </location>
</feature>
<dbReference type="HOGENOM" id="CLU_021784_0_0_2"/>
<name>F0TAU5_METLA</name>
<evidence type="ECO:0000259" key="9">
    <source>
        <dbReference type="Pfam" id="PF13231"/>
    </source>
</evidence>
<evidence type="ECO:0000256" key="8">
    <source>
        <dbReference type="SAM" id="Phobius"/>
    </source>
</evidence>
<dbReference type="InterPro" id="IPR038731">
    <property type="entry name" value="RgtA/B/C-like"/>
</dbReference>
<feature type="transmembrane region" description="Helical" evidence="8">
    <location>
        <begin position="80"/>
        <end position="98"/>
    </location>
</feature>
<dbReference type="KEGG" id="mel:Metbo_0720"/>
<feature type="transmembrane region" description="Helical" evidence="8">
    <location>
        <begin position="348"/>
        <end position="367"/>
    </location>
</feature>
<dbReference type="EMBL" id="CP002551">
    <property type="protein sequence ID" value="ADZ08971.1"/>
    <property type="molecule type" value="Genomic_DNA"/>
</dbReference>
<feature type="transmembrane region" description="Helical" evidence="8">
    <location>
        <begin position="144"/>
        <end position="167"/>
    </location>
</feature>
<evidence type="ECO:0000256" key="5">
    <source>
        <dbReference type="ARBA" id="ARBA00022692"/>
    </source>
</evidence>
<comment type="subcellular location">
    <subcellularLocation>
        <location evidence="1">Cell membrane</location>
        <topology evidence="1">Multi-pass membrane protein</topology>
    </subcellularLocation>
</comment>
<evidence type="ECO:0000256" key="3">
    <source>
        <dbReference type="ARBA" id="ARBA00022676"/>
    </source>
</evidence>
<feature type="transmembrane region" description="Helical" evidence="8">
    <location>
        <begin position="104"/>
        <end position="123"/>
    </location>
</feature>
<reference evidence="11" key="1">
    <citation type="submission" date="2011-02" db="EMBL/GenBank/DDBJ databases">
        <title>Complete sequence of Methanobacterium sp. AL-21.</title>
        <authorList>
            <consortium name="US DOE Joint Genome Institute"/>
            <person name="Lucas S."/>
            <person name="Copeland A."/>
            <person name="Lapidus A."/>
            <person name="Cheng J.-F."/>
            <person name="Goodwin L."/>
            <person name="Pitluck S."/>
            <person name="Chertkov O."/>
            <person name="Detter J.C."/>
            <person name="Han C."/>
            <person name="Tapia R."/>
            <person name="Land M."/>
            <person name="Hauser L."/>
            <person name="Kyrpides N."/>
            <person name="Ivanova N."/>
            <person name="Mikhailova N."/>
            <person name="Pagani I."/>
            <person name="Cadillo-Quiroz H."/>
            <person name="Imachi H."/>
            <person name="Zinder S."/>
            <person name="Liu W."/>
            <person name="Woyke T."/>
        </authorList>
    </citation>
    <scope>NUCLEOTIDE SEQUENCE [LARGE SCALE GENOMIC DNA]</scope>
    <source>
        <strain evidence="11">AL-21</strain>
    </source>
</reference>